<keyword evidence="2" id="KW-0812">Transmembrane</keyword>
<feature type="domain" description="DUF7036" evidence="3">
    <location>
        <begin position="202"/>
        <end position="293"/>
    </location>
</feature>
<evidence type="ECO:0000256" key="1">
    <source>
        <dbReference type="SAM" id="MobiDB-lite"/>
    </source>
</evidence>
<evidence type="ECO:0000256" key="2">
    <source>
        <dbReference type="SAM" id="Phobius"/>
    </source>
</evidence>
<feature type="compositionally biased region" description="Low complexity" evidence="1">
    <location>
        <begin position="351"/>
        <end position="367"/>
    </location>
</feature>
<accession>A0AAV1CY34</accession>
<evidence type="ECO:0000313" key="5">
    <source>
        <dbReference type="Proteomes" id="UP001161247"/>
    </source>
</evidence>
<protein>
    <submittedName>
        <fullName evidence="4">OLC1v1036241C1</fullName>
    </submittedName>
</protein>
<dbReference type="EMBL" id="OX459120">
    <property type="protein sequence ID" value="CAI9099422.1"/>
    <property type="molecule type" value="Genomic_DNA"/>
</dbReference>
<gene>
    <name evidence="4" type="ORF">OLC1_LOCUS9450</name>
</gene>
<evidence type="ECO:0000259" key="3">
    <source>
        <dbReference type="Pfam" id="PF23041"/>
    </source>
</evidence>
<feature type="region of interest" description="Disordered" evidence="1">
    <location>
        <begin position="300"/>
        <end position="386"/>
    </location>
</feature>
<dbReference type="Proteomes" id="UP001161247">
    <property type="component" value="Chromosome 3"/>
</dbReference>
<sequence>MGKGEDDEGLPVDEAQGIEQNVGRSNGTRVCSRLRRCVSFRCVFALLLGVAVFVSVLFWLPFFHYRDQKDLDLDSEFGGHAVVASFMVDKPASYLEDYIPQLQDDIFGEISFPTTKVEVLKLESSDGSNTTKVIFAVDSDSTSQSLIKSSFVSLLIHQSPFRLTASLFGDPYSFEVLKFLGGIIVSPQQSAFLMQKVQIMFNFTLNFSIEQLQSNFDELRRQLVSGLHLASYENLYVSLGNSKGSTVAPPTIVQCKVLLAFGINPSMSRIKQLTQRITGSHAENLGLNNTVFGKVKQVRLSSSLPHSPGGTGSPSPAPLPQSHHHHHHHHHHRHHQPDISHSPALSPAPQSAKSGGALAGKGSPLSAPMSAPNPAQHKARPPGCHLGYKHMYPRNWNRHAPISPPILAPLSSSSPKQSIYPPRTTVPQVPASSPIPHVVFAHVRPPSENRFNAEPPDLTNSIAPSPSSSSATIMFCNLWALPMFLLLMLHV</sequence>
<feature type="domain" description="DUF7036" evidence="3">
    <location>
        <begin position="85"/>
        <end position="169"/>
    </location>
</feature>
<feature type="transmembrane region" description="Helical" evidence="2">
    <location>
        <begin position="42"/>
        <end position="62"/>
    </location>
</feature>
<evidence type="ECO:0000313" key="4">
    <source>
        <dbReference type="EMBL" id="CAI9099422.1"/>
    </source>
</evidence>
<dbReference type="PANTHER" id="PTHR33826:SF2">
    <property type="entry name" value="HYDROXYPROLINE-RICH GLYCOPROTEIN FAMILY PROTEIN"/>
    <property type="match status" value="1"/>
</dbReference>
<organism evidence="4 5">
    <name type="scientific">Oldenlandia corymbosa var. corymbosa</name>
    <dbReference type="NCBI Taxonomy" id="529605"/>
    <lineage>
        <taxon>Eukaryota</taxon>
        <taxon>Viridiplantae</taxon>
        <taxon>Streptophyta</taxon>
        <taxon>Embryophyta</taxon>
        <taxon>Tracheophyta</taxon>
        <taxon>Spermatophyta</taxon>
        <taxon>Magnoliopsida</taxon>
        <taxon>eudicotyledons</taxon>
        <taxon>Gunneridae</taxon>
        <taxon>Pentapetalae</taxon>
        <taxon>asterids</taxon>
        <taxon>lamiids</taxon>
        <taxon>Gentianales</taxon>
        <taxon>Rubiaceae</taxon>
        <taxon>Rubioideae</taxon>
        <taxon>Spermacoceae</taxon>
        <taxon>Hedyotis-Oldenlandia complex</taxon>
        <taxon>Oldenlandia</taxon>
    </lineage>
</organism>
<keyword evidence="2" id="KW-1133">Transmembrane helix</keyword>
<reference evidence="4" key="1">
    <citation type="submission" date="2023-03" db="EMBL/GenBank/DDBJ databases">
        <authorList>
            <person name="Julca I."/>
        </authorList>
    </citation>
    <scope>NUCLEOTIDE SEQUENCE</scope>
</reference>
<proteinExistence type="predicted"/>
<dbReference type="InterPro" id="IPR055464">
    <property type="entry name" value="DUF7036"/>
</dbReference>
<dbReference type="PANTHER" id="PTHR33826">
    <property type="entry name" value="F20B24.21"/>
    <property type="match status" value="1"/>
</dbReference>
<keyword evidence="2" id="KW-0472">Membrane</keyword>
<name>A0AAV1CY34_OLDCO</name>
<dbReference type="Pfam" id="PF23041">
    <property type="entry name" value="DUF7036"/>
    <property type="match status" value="2"/>
</dbReference>
<feature type="compositionally biased region" description="Basic residues" evidence="1">
    <location>
        <begin position="322"/>
        <end position="335"/>
    </location>
</feature>
<keyword evidence="5" id="KW-1185">Reference proteome</keyword>
<dbReference type="AlphaFoldDB" id="A0AAV1CY34"/>